<reference evidence="2 3" key="1">
    <citation type="submission" date="2018-10" db="EMBL/GenBank/DDBJ databases">
        <title>Isolation, diversity and antifungal activity of actinobacteria from wheat.</title>
        <authorList>
            <person name="Han C."/>
        </authorList>
    </citation>
    <scope>NUCLEOTIDE SEQUENCE [LARGE SCALE GENOMIC DNA]</scope>
    <source>
        <strain evidence="2 3">NEAU-YY642</strain>
    </source>
</reference>
<comment type="caution">
    <text evidence="2">The sequence shown here is derived from an EMBL/GenBank/DDBJ whole genome shotgun (WGS) entry which is preliminary data.</text>
</comment>
<dbReference type="EMBL" id="RFFJ01000116">
    <property type="protein sequence ID" value="RMI37316.1"/>
    <property type="molecule type" value="Genomic_DNA"/>
</dbReference>
<keyword evidence="3" id="KW-1185">Reference proteome</keyword>
<proteinExistence type="predicted"/>
<evidence type="ECO:0000313" key="2">
    <source>
        <dbReference type="EMBL" id="RMI37316.1"/>
    </source>
</evidence>
<gene>
    <name evidence="2" type="ORF">EBN88_19280</name>
</gene>
<protein>
    <submittedName>
        <fullName evidence="2">Uncharacterized protein</fullName>
    </submittedName>
</protein>
<feature type="compositionally biased region" description="Low complexity" evidence="1">
    <location>
        <begin position="1"/>
        <end position="15"/>
    </location>
</feature>
<dbReference type="Proteomes" id="UP000278673">
    <property type="component" value="Unassembled WGS sequence"/>
</dbReference>
<sequence>MATVAAAVGAATGTARSTLAPSPAPAGTAVDTLPAPATEEAAADRPARPDAGPVVIGAPARGARPA</sequence>
<accession>A0A3M2LJL1</accession>
<feature type="region of interest" description="Disordered" evidence="1">
    <location>
        <begin position="1"/>
        <end position="66"/>
    </location>
</feature>
<organism evidence="2 3">
    <name type="scientific">Streptomyces triticirhizae</name>
    <dbReference type="NCBI Taxonomy" id="2483353"/>
    <lineage>
        <taxon>Bacteria</taxon>
        <taxon>Bacillati</taxon>
        <taxon>Actinomycetota</taxon>
        <taxon>Actinomycetes</taxon>
        <taxon>Kitasatosporales</taxon>
        <taxon>Streptomycetaceae</taxon>
        <taxon>Streptomyces</taxon>
    </lineage>
</organism>
<evidence type="ECO:0000313" key="3">
    <source>
        <dbReference type="Proteomes" id="UP000278673"/>
    </source>
</evidence>
<feature type="non-terminal residue" evidence="2">
    <location>
        <position position="66"/>
    </location>
</feature>
<dbReference type="AlphaFoldDB" id="A0A3M2LJL1"/>
<name>A0A3M2LJL1_9ACTN</name>
<evidence type="ECO:0000256" key="1">
    <source>
        <dbReference type="SAM" id="MobiDB-lite"/>
    </source>
</evidence>